<reference evidence="2" key="2">
    <citation type="submission" date="2018-06" db="EMBL/GenBank/DDBJ databases">
        <title>Complete genome sequence of Actinobacillus pleuropneumoniae serotype 1 strain S4074 obtained by Oxford Nanopore and Illumina sequencing technologies.</title>
        <authorList>
            <person name="Dona V."/>
            <person name="Perreten V."/>
        </authorList>
    </citation>
    <scope>NUCLEOTIDE SEQUENCE [LARGE SCALE GENOMIC DNA]</scope>
    <source>
        <strain evidence="2">S4074</strain>
    </source>
</reference>
<protein>
    <submittedName>
        <fullName evidence="1">Uncharacterized protein</fullName>
    </submittedName>
</protein>
<evidence type="ECO:0000313" key="1">
    <source>
        <dbReference type="EMBL" id="AXA20987.1"/>
    </source>
</evidence>
<organism evidence="1 2">
    <name type="scientific">Actinobacillus pleuropneumoniae</name>
    <name type="common">Haemophilus pleuropneumoniae</name>
    <dbReference type="NCBI Taxonomy" id="715"/>
    <lineage>
        <taxon>Bacteria</taxon>
        <taxon>Pseudomonadati</taxon>
        <taxon>Pseudomonadota</taxon>
        <taxon>Gammaproteobacteria</taxon>
        <taxon>Pasteurellales</taxon>
        <taxon>Pasteurellaceae</taxon>
        <taxon>Actinobacillus</taxon>
    </lineage>
</organism>
<keyword evidence="2" id="KW-1185">Reference proteome</keyword>
<dbReference type="EMBL" id="CP030753">
    <property type="protein sequence ID" value="AXA20987.1"/>
    <property type="molecule type" value="Genomic_DNA"/>
</dbReference>
<dbReference type="RefSeq" id="WP_005596638.1">
    <property type="nucleotide sequence ID" value="NZ_CBDBSU010000003.1"/>
</dbReference>
<dbReference type="Proteomes" id="UP000251823">
    <property type="component" value="Chromosome"/>
</dbReference>
<dbReference type="GeneID" id="48598672"/>
<gene>
    <name evidence="1" type="ORF">DRF63_02665</name>
</gene>
<sequence length="75" mass="9078">MDTQSVFNNKDFILCRRKEKRGNGFIQIFEAYENEETNEFVVERAMFRNGKLIEWSQSEKMNAEKAEQLWNMYLC</sequence>
<accession>A0ABM6X2D8</accession>
<evidence type="ECO:0000313" key="2">
    <source>
        <dbReference type="Proteomes" id="UP000251823"/>
    </source>
</evidence>
<reference evidence="1 2" key="1">
    <citation type="journal article" date="2018" name="Int J Genomics">
        <title>Comparative Genomics of the First and Complete Genome of "Actinobacillus porcitonsillarum" Supports the Novel Species Hypothesis.</title>
        <authorList>
            <person name="Dona V."/>
            <person name="Perreten V."/>
        </authorList>
    </citation>
    <scope>NUCLEOTIDE SEQUENCE [LARGE SCALE GENOMIC DNA]</scope>
    <source>
        <strain evidence="1 2">S4074</strain>
    </source>
</reference>
<proteinExistence type="predicted"/>
<name>A0ABM6X2D8_ACTPL</name>